<feature type="compositionally biased region" description="Low complexity" evidence="1">
    <location>
        <begin position="213"/>
        <end position="230"/>
    </location>
</feature>
<evidence type="ECO:0000256" key="3">
    <source>
        <dbReference type="SAM" id="SignalP"/>
    </source>
</evidence>
<feature type="signal peptide" evidence="3">
    <location>
        <begin position="1"/>
        <end position="22"/>
    </location>
</feature>
<dbReference type="AlphaFoldDB" id="A0A086TFE7"/>
<dbReference type="OrthoDB" id="4814718at2759"/>
<keyword evidence="2" id="KW-0812">Transmembrane</keyword>
<evidence type="ECO:0000256" key="1">
    <source>
        <dbReference type="SAM" id="MobiDB-lite"/>
    </source>
</evidence>
<feature type="region of interest" description="Disordered" evidence="1">
    <location>
        <begin position="199"/>
        <end position="230"/>
    </location>
</feature>
<feature type="compositionally biased region" description="Polar residues" evidence="1">
    <location>
        <begin position="421"/>
        <end position="436"/>
    </location>
</feature>
<feature type="transmembrane region" description="Helical" evidence="2">
    <location>
        <begin position="259"/>
        <end position="284"/>
    </location>
</feature>
<comment type="caution">
    <text evidence="4">The sequence shown here is derived from an EMBL/GenBank/DDBJ whole genome shotgun (WGS) entry which is preliminary data.</text>
</comment>
<feature type="chain" id="PRO_5001815677" evidence="3">
    <location>
        <begin position="23"/>
        <end position="436"/>
    </location>
</feature>
<dbReference type="CDD" id="cd12087">
    <property type="entry name" value="TM_EGFR-like"/>
    <property type="match status" value="1"/>
</dbReference>
<feature type="region of interest" description="Disordered" evidence="1">
    <location>
        <begin position="292"/>
        <end position="436"/>
    </location>
</feature>
<organism evidence="4 5">
    <name type="scientific">Hapsidospora chrysogenum (strain ATCC 11550 / CBS 779.69 / DSM 880 / IAM 14645 / JCM 23072 / IMI 49137)</name>
    <name type="common">Acremonium chrysogenum</name>
    <dbReference type="NCBI Taxonomy" id="857340"/>
    <lineage>
        <taxon>Eukaryota</taxon>
        <taxon>Fungi</taxon>
        <taxon>Dikarya</taxon>
        <taxon>Ascomycota</taxon>
        <taxon>Pezizomycotina</taxon>
        <taxon>Sordariomycetes</taxon>
        <taxon>Hypocreomycetidae</taxon>
        <taxon>Hypocreales</taxon>
        <taxon>Bionectriaceae</taxon>
        <taxon>Hapsidospora</taxon>
    </lineage>
</organism>
<keyword evidence="2" id="KW-0472">Membrane</keyword>
<evidence type="ECO:0000313" key="4">
    <source>
        <dbReference type="EMBL" id="KFH48079.1"/>
    </source>
</evidence>
<dbReference type="Proteomes" id="UP000029964">
    <property type="component" value="Unassembled WGS sequence"/>
</dbReference>
<feature type="compositionally biased region" description="Low complexity" evidence="1">
    <location>
        <begin position="399"/>
        <end position="409"/>
    </location>
</feature>
<name>A0A086TFE7_HAPC1</name>
<evidence type="ECO:0000313" key="5">
    <source>
        <dbReference type="Proteomes" id="UP000029964"/>
    </source>
</evidence>
<evidence type="ECO:0000256" key="2">
    <source>
        <dbReference type="SAM" id="Phobius"/>
    </source>
</evidence>
<keyword evidence="3" id="KW-0732">Signal</keyword>
<sequence length="436" mass="45841">MRRHPLAPLIVALALSPTAVWPTDSSIRSPREQESWAPPRETSPAEYHGQMALGWSPMPTGAPKALFGRMEILPRQATLDSRTCAYVSSNGIPYTCIKPQASCTYSGDYFGCCEARDNCDYLVTSCLDYNAVQGSKCQSVTDLHTICCTNMALANCFTWHFATATGSGDDDYTTHSYLECRSETGTGILVSQFPFSGTASTTATAEDDDDDTSTTSGETEATATEASTTASSFYCSATPTASEEDCGRDNDDGGSSTNVGAIAGGTVGGVAALGLVGIAAFLLLRQRRQAKDAAKHEATSSPPAHTNHPPGPPPPHMSQHDDKIPVSTVSPTNFYPSGVPPGFQGYPTQQQGVPYQQFPGPQGQPPQGGFHPPQQQMYSGVAWQVPSSDGTSPQPPTYPSAGPGPVGDSAPPPPQHAAELQTVNPLGMSTNRAEMG</sequence>
<dbReference type="EMBL" id="JPKY01000005">
    <property type="protein sequence ID" value="KFH48079.1"/>
    <property type="molecule type" value="Genomic_DNA"/>
</dbReference>
<protein>
    <submittedName>
        <fullName evidence="4">Uncharacterized protein</fullName>
    </submittedName>
</protein>
<feature type="compositionally biased region" description="Low complexity" evidence="1">
    <location>
        <begin position="344"/>
        <end position="376"/>
    </location>
</feature>
<feature type="region of interest" description="Disordered" evidence="1">
    <location>
        <begin position="22"/>
        <end position="45"/>
    </location>
</feature>
<accession>A0A086TFE7</accession>
<dbReference type="HOGENOM" id="CLU_694562_0_0_1"/>
<keyword evidence="5" id="KW-1185">Reference proteome</keyword>
<gene>
    <name evidence="4" type="ORF">ACRE_009720</name>
</gene>
<keyword evidence="2" id="KW-1133">Transmembrane helix</keyword>
<reference evidence="5" key="1">
    <citation type="journal article" date="2014" name="Genome Announc.">
        <title>Genome sequence and annotation of Acremonium chrysogenum, producer of the beta-lactam antibiotic cephalosporin C.</title>
        <authorList>
            <person name="Terfehr D."/>
            <person name="Dahlmann T.A."/>
            <person name="Specht T."/>
            <person name="Zadra I."/>
            <person name="Kuernsteiner H."/>
            <person name="Kueck U."/>
        </authorList>
    </citation>
    <scope>NUCLEOTIDE SEQUENCE [LARGE SCALE GENOMIC DNA]</scope>
    <source>
        <strain evidence="5">ATCC 11550 / CBS 779.69 / DSM 880 / IAM 14645 / JCM 23072 / IMI 49137</strain>
    </source>
</reference>
<proteinExistence type="predicted"/>